<keyword evidence="2" id="KW-1185">Reference proteome</keyword>
<protein>
    <submittedName>
        <fullName evidence="1">Uncharacterized protein</fullName>
    </submittedName>
</protein>
<dbReference type="RefSeq" id="WP_160370616.1">
    <property type="nucleotide sequence ID" value="NZ_WSQA01000017.1"/>
</dbReference>
<sequence length="82" mass="9594">MKIELTRLNYPRIQTIINIPDDLQDDAADDFVEIVASKQLEELNVERKSFHLQGVHIHMSKIFDLENLNSKLNPINPTYNFK</sequence>
<evidence type="ECO:0000313" key="1">
    <source>
        <dbReference type="EMBL" id="MVZ63897.1"/>
    </source>
</evidence>
<dbReference type="Proteomes" id="UP000435036">
    <property type="component" value="Unassembled WGS sequence"/>
</dbReference>
<evidence type="ECO:0000313" key="2">
    <source>
        <dbReference type="Proteomes" id="UP000435036"/>
    </source>
</evidence>
<proteinExistence type="predicted"/>
<dbReference type="EMBL" id="WSQA01000017">
    <property type="protein sequence ID" value="MVZ63897.1"/>
    <property type="molecule type" value="Genomic_DNA"/>
</dbReference>
<gene>
    <name evidence="1" type="ORF">GQF63_17890</name>
</gene>
<accession>A0A6N8L3M7</accession>
<reference evidence="1 2" key="1">
    <citation type="submission" date="2019-12" db="EMBL/GenBank/DDBJ databases">
        <authorList>
            <person name="Dong K."/>
        </authorList>
    </citation>
    <scope>NUCLEOTIDE SEQUENCE [LARGE SCALE GENOMIC DNA]</scope>
    <source>
        <strain evidence="1 2">JCM 31225</strain>
    </source>
</reference>
<dbReference type="AlphaFoldDB" id="A0A6N8L3M7"/>
<comment type="caution">
    <text evidence="1">The sequence shown here is derived from an EMBL/GenBank/DDBJ whole genome shotgun (WGS) entry which is preliminary data.</text>
</comment>
<organism evidence="1 2">
    <name type="scientific">Sphingobacterium humi</name>
    <dbReference type="NCBI Taxonomy" id="1796905"/>
    <lineage>
        <taxon>Bacteria</taxon>
        <taxon>Pseudomonadati</taxon>
        <taxon>Bacteroidota</taxon>
        <taxon>Sphingobacteriia</taxon>
        <taxon>Sphingobacteriales</taxon>
        <taxon>Sphingobacteriaceae</taxon>
        <taxon>Sphingobacterium</taxon>
    </lineage>
</organism>
<name>A0A6N8L3M7_9SPHI</name>